<evidence type="ECO:0000313" key="2">
    <source>
        <dbReference type="Proteomes" id="UP000229390"/>
    </source>
</evidence>
<evidence type="ECO:0008006" key="3">
    <source>
        <dbReference type="Google" id="ProtNLM"/>
    </source>
</evidence>
<accession>A0A2M6SZZ0</accession>
<dbReference type="EMBL" id="PEYE01000043">
    <property type="protein sequence ID" value="PIS38630.1"/>
    <property type="molecule type" value="Genomic_DNA"/>
</dbReference>
<dbReference type="AlphaFoldDB" id="A0A2M6SZZ0"/>
<dbReference type="Proteomes" id="UP000229390">
    <property type="component" value="Unassembled WGS sequence"/>
</dbReference>
<protein>
    <recommendedName>
        <fullName evidence="3">Butirosin biosynthesis protein H N-terminal domain-containing protein</fullName>
    </recommendedName>
</protein>
<sequence length="294" mass="33907">MLLSSIGENIPSSLIEVLTGVGIGATLIRSKNLLYFNNQTLLPDLGLTKALDILGFQYQTKVFDKPEDFPIDELRRDLKISPAVIGPLDMSLLIYNPNHKYLKGADHFALAYDLDEKFLYVHDPAGFPHVFLPLKQLKESWQANGVSYKKGYYRYTFSPKRIESPSDREIYERALNFFKKIYQEGETQTDRNKYGIGGEAIREFSAFIQKNGLKEKERGHFVYFVLPLGSKRALDYFKFFEPFNKELSRLKYQQSKIFGTAHTHAVDKDWSSLTKAFLNLAEVEEQFKNALLNF</sequence>
<proteinExistence type="predicted"/>
<name>A0A2M6SZZ0_9BACT</name>
<reference evidence="2" key="1">
    <citation type="submission" date="2017-09" db="EMBL/GenBank/DDBJ databases">
        <title>Depth-based differentiation of microbial function through sediment-hosted aquifers and enrichment of novel symbionts in the deep terrestrial subsurface.</title>
        <authorList>
            <person name="Probst A.J."/>
            <person name="Ladd B."/>
            <person name="Jarett J.K."/>
            <person name="Geller-Mcgrath D.E."/>
            <person name="Sieber C.M.K."/>
            <person name="Emerson J.B."/>
            <person name="Anantharaman K."/>
            <person name="Thomas B.C."/>
            <person name="Malmstrom R."/>
            <person name="Stieglmeier M."/>
            <person name="Klingl A."/>
            <person name="Woyke T."/>
            <person name="Ryan C.M."/>
            <person name="Banfield J.F."/>
        </authorList>
    </citation>
    <scope>NUCLEOTIDE SEQUENCE [LARGE SCALE GENOMIC DNA]</scope>
</reference>
<gene>
    <name evidence="1" type="ORF">COT34_02640</name>
</gene>
<comment type="caution">
    <text evidence="1">The sequence shown here is derived from an EMBL/GenBank/DDBJ whole genome shotgun (WGS) entry which is preliminary data.</text>
</comment>
<evidence type="ECO:0000313" key="1">
    <source>
        <dbReference type="EMBL" id="PIS38630.1"/>
    </source>
</evidence>
<organism evidence="1 2">
    <name type="scientific">Candidatus Nealsonbacteria bacterium CG08_land_8_20_14_0_20_43_11</name>
    <dbReference type="NCBI Taxonomy" id="1974706"/>
    <lineage>
        <taxon>Bacteria</taxon>
        <taxon>Candidatus Nealsoniibacteriota</taxon>
    </lineage>
</organism>